<keyword evidence="3" id="KW-0808">Transferase</keyword>
<dbReference type="InterPro" id="IPR050834">
    <property type="entry name" value="Glycosyltransf_2"/>
</dbReference>
<name>A0A7M2WWD7_9BACT</name>
<evidence type="ECO:0000313" key="5">
    <source>
        <dbReference type="EMBL" id="QOV88820.1"/>
    </source>
</evidence>
<dbReference type="Proteomes" id="UP000593765">
    <property type="component" value="Chromosome"/>
</dbReference>
<gene>
    <name evidence="5" type="ORF">IPV69_21735</name>
</gene>
<evidence type="ECO:0000256" key="2">
    <source>
        <dbReference type="ARBA" id="ARBA00022676"/>
    </source>
</evidence>
<dbReference type="PANTHER" id="PTHR43685">
    <property type="entry name" value="GLYCOSYLTRANSFERASE"/>
    <property type="match status" value="1"/>
</dbReference>
<dbReference type="GO" id="GO:0016757">
    <property type="term" value="F:glycosyltransferase activity"/>
    <property type="evidence" value="ECO:0007669"/>
    <property type="project" value="UniProtKB-KW"/>
</dbReference>
<accession>A0A7M2WWD7</accession>
<feature type="domain" description="Glycosyltransferase 2-like" evidence="4">
    <location>
        <begin position="7"/>
        <end position="168"/>
    </location>
</feature>
<dbReference type="EMBL" id="CP063458">
    <property type="protein sequence ID" value="QOV88820.1"/>
    <property type="molecule type" value="Genomic_DNA"/>
</dbReference>
<dbReference type="AlphaFoldDB" id="A0A7M2WWD7"/>
<dbReference type="RefSeq" id="WP_206291827.1">
    <property type="nucleotide sequence ID" value="NZ_CP063458.1"/>
</dbReference>
<keyword evidence="6" id="KW-1185">Reference proteome</keyword>
<dbReference type="InterPro" id="IPR029044">
    <property type="entry name" value="Nucleotide-diphossugar_trans"/>
</dbReference>
<comment type="similarity">
    <text evidence="1">Belongs to the glycosyltransferase 2 family.</text>
</comment>
<dbReference type="SUPFAM" id="SSF53448">
    <property type="entry name" value="Nucleotide-diphospho-sugar transferases"/>
    <property type="match status" value="1"/>
</dbReference>
<evidence type="ECO:0000256" key="1">
    <source>
        <dbReference type="ARBA" id="ARBA00006739"/>
    </source>
</evidence>
<proteinExistence type="inferred from homology"/>
<dbReference type="Pfam" id="PF00535">
    <property type="entry name" value="Glycos_transf_2"/>
    <property type="match status" value="1"/>
</dbReference>
<dbReference type="InterPro" id="IPR001173">
    <property type="entry name" value="Glyco_trans_2-like"/>
</dbReference>
<dbReference type="Gene3D" id="3.90.550.10">
    <property type="entry name" value="Spore Coat Polysaccharide Biosynthesis Protein SpsA, Chain A"/>
    <property type="match status" value="1"/>
</dbReference>
<dbReference type="PANTHER" id="PTHR43685:SF5">
    <property type="entry name" value="GLYCOSYLTRANSFERASE EPSE-RELATED"/>
    <property type="match status" value="1"/>
</dbReference>
<sequence length="363" mass="39564">MPTPRVSFVLPVYNAGPYLAAAVESLLGQTFGDFEILAINDGSTDGSREVLSRYNDCRLRVLDQTNVGLVQTLNRGIREARGEWIARMDADDVSLPDRLAKQTAYLRTHSQVALLGAWVATIDEQSQPLSDVVPFPVTHEELWSSIGRRPWVMCHPAVMFRRDAAIEVGLYDPAFRHAEDTEFFARLMSRFRAATLPDVVLQYRLRREAVSGVFKDHGYANAQLVRRIMERWQPGEPFAATAQERAEADARIAVSSRRRSARQAMGAYFCRVGRECLRGSRWSGAAIAYLKAAAYEPMNLDGYRGLVAAALRMGSAVVPAGVSPAFGAAAAASAGTPFAVAGDAAAATPFSQSSPPTRSRPAA</sequence>
<reference evidence="5 6" key="1">
    <citation type="submission" date="2020-10" db="EMBL/GenBank/DDBJ databases">
        <title>Wide distribution of Phycisphaera-like planctomycetes from WD2101 soil group in peatlands and genome analysis of the first cultivated representative.</title>
        <authorList>
            <person name="Dedysh S.N."/>
            <person name="Beletsky A.V."/>
            <person name="Ivanova A."/>
            <person name="Kulichevskaya I.S."/>
            <person name="Suzina N.E."/>
            <person name="Philippov D.A."/>
            <person name="Rakitin A.L."/>
            <person name="Mardanov A.V."/>
            <person name="Ravin N.V."/>
        </authorList>
    </citation>
    <scope>NUCLEOTIDE SEQUENCE [LARGE SCALE GENOMIC DNA]</scope>
    <source>
        <strain evidence="5 6">M1803</strain>
    </source>
</reference>
<keyword evidence="2" id="KW-0328">Glycosyltransferase</keyword>
<organism evidence="5 6">
    <name type="scientific">Humisphaera borealis</name>
    <dbReference type="NCBI Taxonomy" id="2807512"/>
    <lineage>
        <taxon>Bacteria</taxon>
        <taxon>Pseudomonadati</taxon>
        <taxon>Planctomycetota</taxon>
        <taxon>Phycisphaerae</taxon>
        <taxon>Tepidisphaerales</taxon>
        <taxon>Tepidisphaeraceae</taxon>
        <taxon>Humisphaera</taxon>
    </lineage>
</organism>
<dbReference type="KEGG" id="hbs:IPV69_21735"/>
<protein>
    <submittedName>
        <fullName evidence="5">Glycosyltransferase</fullName>
    </submittedName>
</protein>
<evidence type="ECO:0000259" key="4">
    <source>
        <dbReference type="Pfam" id="PF00535"/>
    </source>
</evidence>
<evidence type="ECO:0000313" key="6">
    <source>
        <dbReference type="Proteomes" id="UP000593765"/>
    </source>
</evidence>
<evidence type="ECO:0000256" key="3">
    <source>
        <dbReference type="ARBA" id="ARBA00022679"/>
    </source>
</evidence>